<dbReference type="CDD" id="cd05797">
    <property type="entry name" value="Ribosomal_L10"/>
    <property type="match status" value="1"/>
</dbReference>
<evidence type="ECO:0000256" key="5">
    <source>
        <dbReference type="ARBA" id="ARBA00035202"/>
    </source>
</evidence>
<dbReference type="SUPFAM" id="SSF160369">
    <property type="entry name" value="Ribosomal protein L10-like"/>
    <property type="match status" value="1"/>
</dbReference>
<dbReference type="GO" id="GO:0070180">
    <property type="term" value="F:large ribosomal subunit rRNA binding"/>
    <property type="evidence" value="ECO:0007669"/>
    <property type="project" value="UniProtKB-UniRule"/>
</dbReference>
<dbReference type="EMBL" id="AP010904">
    <property type="protein sequence ID" value="BAH76609.1"/>
    <property type="molecule type" value="Genomic_DNA"/>
</dbReference>
<dbReference type="eggNOG" id="COG0244">
    <property type="taxonomic scope" value="Bacteria"/>
</dbReference>
<evidence type="ECO:0000313" key="7">
    <source>
        <dbReference type="EMBL" id="BAH76609.1"/>
    </source>
</evidence>
<dbReference type="InterPro" id="IPR002363">
    <property type="entry name" value="Ribosomal_uL10_CS_bac"/>
</dbReference>
<keyword evidence="8" id="KW-1185">Reference proteome</keyword>
<dbReference type="Gene3D" id="3.30.70.1730">
    <property type="match status" value="1"/>
</dbReference>
<keyword evidence="3 6" id="KW-0689">Ribosomal protein</keyword>
<dbReference type="AlphaFoldDB" id="C4XIP1"/>
<accession>C4XIP1</accession>
<gene>
    <name evidence="6 7" type="primary">rplJ</name>
    <name evidence="7" type="ordered locus">DMR_31180</name>
</gene>
<dbReference type="GO" id="GO:0015934">
    <property type="term" value="C:large ribosomal subunit"/>
    <property type="evidence" value="ECO:0007669"/>
    <property type="project" value="InterPro"/>
</dbReference>
<evidence type="ECO:0000256" key="1">
    <source>
        <dbReference type="ARBA" id="ARBA00002633"/>
    </source>
</evidence>
<name>C4XIP1_SOLM1</name>
<dbReference type="Proteomes" id="UP000009071">
    <property type="component" value="Chromosome"/>
</dbReference>
<reference evidence="7 8" key="1">
    <citation type="journal article" date="2009" name="Genome Res.">
        <title>Whole genome sequence of Desulfovibrio magneticus strain RS-1 revealed common gene clusters in magnetotactic bacteria.</title>
        <authorList>
            <person name="Nakazawa H."/>
            <person name="Arakaki A."/>
            <person name="Narita-Yamada S."/>
            <person name="Yashiro I."/>
            <person name="Jinno K."/>
            <person name="Aoki N."/>
            <person name="Tsuruyama A."/>
            <person name="Okamura Y."/>
            <person name="Tanikawa S."/>
            <person name="Fujita N."/>
            <person name="Takeyama H."/>
            <person name="Matsunaga T."/>
        </authorList>
    </citation>
    <scope>NUCLEOTIDE SEQUENCE [LARGE SCALE GENOMIC DNA]</scope>
    <source>
        <strain evidence="8">ATCC 700980 / DSM 13731 / RS-1</strain>
    </source>
</reference>
<comment type="function">
    <text evidence="1 6">Forms part of the ribosomal stalk, playing a central role in the interaction of the ribosome with GTP-bound translation factors.</text>
</comment>
<dbReference type="InterPro" id="IPR001790">
    <property type="entry name" value="Ribosomal_uL10"/>
</dbReference>
<evidence type="ECO:0000256" key="6">
    <source>
        <dbReference type="HAMAP-Rule" id="MF_00362"/>
    </source>
</evidence>
<dbReference type="HOGENOM" id="CLU_092227_2_1_7"/>
<sequence length="178" mass="19240">MEVGTVQRAQKNEIIEKLRARADRAGIVVVTDFRGMTVEELTELRSKLRAAGIDYQVVKNTLARLAVKNGVHDALKDHLIENNGIAFGYEDPVVAAKVLVDYAKTSKKFSVKLACLSGKIIDAAGVAELSKLPSKPELLAMTLGTMNAVPTNFVSLFANVIRGALYALTAIKEKKEAA</sequence>
<evidence type="ECO:0000256" key="4">
    <source>
        <dbReference type="ARBA" id="ARBA00023274"/>
    </source>
</evidence>
<dbReference type="Gene3D" id="6.10.250.290">
    <property type="match status" value="1"/>
</dbReference>
<evidence type="ECO:0000256" key="2">
    <source>
        <dbReference type="ARBA" id="ARBA00008889"/>
    </source>
</evidence>
<dbReference type="STRING" id="573370.DMR_31180"/>
<dbReference type="Pfam" id="PF00466">
    <property type="entry name" value="Ribosomal_L10"/>
    <property type="match status" value="1"/>
</dbReference>
<dbReference type="GO" id="GO:0006412">
    <property type="term" value="P:translation"/>
    <property type="evidence" value="ECO:0007669"/>
    <property type="project" value="UniProtKB-UniRule"/>
</dbReference>
<keyword evidence="6" id="KW-0694">RNA-binding</keyword>
<evidence type="ECO:0000313" key="8">
    <source>
        <dbReference type="Proteomes" id="UP000009071"/>
    </source>
</evidence>
<dbReference type="KEGG" id="dma:DMR_31180"/>
<keyword evidence="6" id="KW-0699">rRNA-binding</keyword>
<comment type="similarity">
    <text evidence="2 6">Belongs to the universal ribosomal protein uL10 family.</text>
</comment>
<comment type="subunit">
    <text evidence="6">Part of the ribosomal stalk of the 50S ribosomal subunit. The N-terminus interacts with L11 and the large rRNA to form the base of the stalk. The C-terminus forms an elongated spine to which L12 dimers bind in a sequential fashion forming a multimeric L10(L12)X complex.</text>
</comment>
<dbReference type="GO" id="GO:0003735">
    <property type="term" value="F:structural constituent of ribosome"/>
    <property type="evidence" value="ECO:0007669"/>
    <property type="project" value="InterPro"/>
</dbReference>
<protein>
    <recommendedName>
        <fullName evidence="5 6">Large ribosomal subunit protein uL10</fullName>
    </recommendedName>
</protein>
<dbReference type="InterPro" id="IPR022973">
    <property type="entry name" value="Ribosomal_uL10_bac"/>
</dbReference>
<evidence type="ECO:0000256" key="3">
    <source>
        <dbReference type="ARBA" id="ARBA00022980"/>
    </source>
</evidence>
<dbReference type="PANTHER" id="PTHR11560">
    <property type="entry name" value="39S RIBOSOMAL PROTEIN L10, MITOCHONDRIAL"/>
    <property type="match status" value="1"/>
</dbReference>
<organism evidence="7 8">
    <name type="scientific">Solidesulfovibrio magneticus (strain ATCC 700980 / DSM 13731 / RS-1)</name>
    <name type="common">Desulfovibrio magneticus</name>
    <dbReference type="NCBI Taxonomy" id="573370"/>
    <lineage>
        <taxon>Bacteria</taxon>
        <taxon>Pseudomonadati</taxon>
        <taxon>Thermodesulfobacteriota</taxon>
        <taxon>Desulfovibrionia</taxon>
        <taxon>Desulfovibrionales</taxon>
        <taxon>Desulfovibrionaceae</taxon>
        <taxon>Solidesulfovibrio</taxon>
    </lineage>
</organism>
<dbReference type="NCBIfam" id="NF000955">
    <property type="entry name" value="PRK00099.1-1"/>
    <property type="match status" value="1"/>
</dbReference>
<dbReference type="InterPro" id="IPR043141">
    <property type="entry name" value="Ribosomal_uL10-like_sf"/>
</dbReference>
<keyword evidence="4 6" id="KW-0687">Ribonucleoprotein</keyword>
<dbReference type="PROSITE" id="PS01109">
    <property type="entry name" value="RIBOSOMAL_L10"/>
    <property type="match status" value="1"/>
</dbReference>
<dbReference type="InterPro" id="IPR047865">
    <property type="entry name" value="Ribosomal_uL10_bac_type"/>
</dbReference>
<dbReference type="HAMAP" id="MF_00362">
    <property type="entry name" value="Ribosomal_uL10"/>
    <property type="match status" value="1"/>
</dbReference>
<proteinExistence type="inferred from homology"/>